<gene>
    <name evidence="2" type="ORF">UREG_06147</name>
</gene>
<accession>C4JWX4</accession>
<dbReference type="STRING" id="336963.C4JWX4"/>
<dbReference type="KEGG" id="ure:UREG_06147"/>
<reference evidence="3" key="1">
    <citation type="journal article" date="2009" name="Genome Res.">
        <title>Comparative genomic analyses of the human fungal pathogens Coccidioides and their relatives.</title>
        <authorList>
            <person name="Sharpton T.J."/>
            <person name="Stajich J.E."/>
            <person name="Rounsley S.D."/>
            <person name="Gardner M.J."/>
            <person name="Wortman J.R."/>
            <person name="Jordar V.S."/>
            <person name="Maiti R."/>
            <person name="Kodira C.D."/>
            <person name="Neafsey D.E."/>
            <person name="Zeng Q."/>
            <person name="Hung C.-Y."/>
            <person name="McMahan C."/>
            <person name="Muszewska A."/>
            <person name="Grynberg M."/>
            <person name="Mandel M.A."/>
            <person name="Kellner E.M."/>
            <person name="Barker B.M."/>
            <person name="Galgiani J.N."/>
            <person name="Orbach M.J."/>
            <person name="Kirkland T.N."/>
            <person name="Cole G.T."/>
            <person name="Henn M.R."/>
            <person name="Birren B.W."/>
            <person name="Taylor J.W."/>
        </authorList>
    </citation>
    <scope>NUCLEOTIDE SEQUENCE [LARGE SCALE GENOMIC DNA]</scope>
    <source>
        <strain evidence="3">UAMH 1704</strain>
    </source>
</reference>
<evidence type="ECO:0008006" key="4">
    <source>
        <dbReference type="Google" id="ProtNLM"/>
    </source>
</evidence>
<feature type="region of interest" description="Disordered" evidence="1">
    <location>
        <begin position="121"/>
        <end position="160"/>
    </location>
</feature>
<dbReference type="eggNOG" id="ENOG502SMWI">
    <property type="taxonomic scope" value="Eukaryota"/>
</dbReference>
<dbReference type="VEuPathDB" id="FungiDB:UREG_06147"/>
<evidence type="ECO:0000256" key="1">
    <source>
        <dbReference type="SAM" id="MobiDB-lite"/>
    </source>
</evidence>
<evidence type="ECO:0000313" key="3">
    <source>
        <dbReference type="Proteomes" id="UP000002058"/>
    </source>
</evidence>
<dbReference type="HOGENOM" id="CLU_061832_0_0_1"/>
<sequence length="248" mass="28809">MKNLEGQQGPRCQFSGEACSTESPHYRKVISHIFGRNKRCTIGVPDFVWIYYCRKHYQRARYRTGEWPFRQCDLAIDTIKNMRAWGGVENFNLQLRRRETQRATGNEDRYEEEDSAILAADQGPVTSSHHVNDGDSSMETAFKEERESSSAEPETAEFKKRSPKIIPRPVPHWLYDRVGDHKNFNEILQMLRDLRHHLQELIDSGHDAHFPDIEILPNLRQQSPVLRPIAGKSRRVSSRGNVEKIAKK</sequence>
<dbReference type="OrthoDB" id="4161595at2759"/>
<proteinExistence type="predicted"/>
<dbReference type="GeneID" id="8443303"/>
<organism evidence="2 3">
    <name type="scientific">Uncinocarpus reesii (strain UAMH 1704)</name>
    <dbReference type="NCBI Taxonomy" id="336963"/>
    <lineage>
        <taxon>Eukaryota</taxon>
        <taxon>Fungi</taxon>
        <taxon>Dikarya</taxon>
        <taxon>Ascomycota</taxon>
        <taxon>Pezizomycotina</taxon>
        <taxon>Eurotiomycetes</taxon>
        <taxon>Eurotiomycetidae</taxon>
        <taxon>Onygenales</taxon>
        <taxon>Onygenaceae</taxon>
        <taxon>Uncinocarpus</taxon>
    </lineage>
</organism>
<dbReference type="EMBL" id="CH476618">
    <property type="protein sequence ID" value="EEP81282.1"/>
    <property type="molecule type" value="Genomic_DNA"/>
</dbReference>
<dbReference type="RefSeq" id="XP_002583180.1">
    <property type="nucleotide sequence ID" value="XM_002583134.1"/>
</dbReference>
<keyword evidence="3" id="KW-1185">Reference proteome</keyword>
<evidence type="ECO:0000313" key="2">
    <source>
        <dbReference type="EMBL" id="EEP81282.1"/>
    </source>
</evidence>
<protein>
    <recommendedName>
        <fullName evidence="4">ORP1</fullName>
    </recommendedName>
</protein>
<dbReference type="OMA" id="RYRNDEW"/>
<dbReference type="InParanoid" id="C4JWX4"/>
<dbReference type="AlphaFoldDB" id="C4JWX4"/>
<feature type="compositionally biased region" description="Polar residues" evidence="1">
    <location>
        <begin position="124"/>
        <end position="139"/>
    </location>
</feature>
<name>C4JWX4_UNCRE</name>
<dbReference type="Proteomes" id="UP000002058">
    <property type="component" value="Unassembled WGS sequence"/>
</dbReference>